<dbReference type="AlphaFoldDB" id="A0A383BSU1"/>
<organism evidence="1">
    <name type="scientific">marine metagenome</name>
    <dbReference type="NCBI Taxonomy" id="408172"/>
    <lineage>
        <taxon>unclassified sequences</taxon>
        <taxon>metagenomes</taxon>
        <taxon>ecological metagenomes</taxon>
    </lineage>
</organism>
<accession>A0A383BSU1</accession>
<proteinExistence type="predicted"/>
<gene>
    <name evidence="1" type="ORF">METZ01_LOCUS476150</name>
</gene>
<reference evidence="1" key="1">
    <citation type="submission" date="2018-05" db="EMBL/GenBank/DDBJ databases">
        <authorList>
            <person name="Lanie J.A."/>
            <person name="Ng W.-L."/>
            <person name="Kazmierczak K.M."/>
            <person name="Andrzejewski T.M."/>
            <person name="Davidsen T.M."/>
            <person name="Wayne K.J."/>
            <person name="Tettelin H."/>
            <person name="Glass J.I."/>
            <person name="Rusch D."/>
            <person name="Podicherti R."/>
            <person name="Tsui H.-C.T."/>
            <person name="Winkler M.E."/>
        </authorList>
    </citation>
    <scope>NUCLEOTIDE SEQUENCE</scope>
</reference>
<evidence type="ECO:0000313" key="1">
    <source>
        <dbReference type="EMBL" id="SVE23296.1"/>
    </source>
</evidence>
<sequence>MVEGKVVVGIEGYGAIALVVTDGEARCARTEEEPQVSCDPATCMRLLFGPLAPSQVIDLPQPAAMLESWCPMPLYWARQDGV</sequence>
<protein>
    <submittedName>
        <fullName evidence="1">Uncharacterized protein</fullName>
    </submittedName>
</protein>
<dbReference type="EMBL" id="UINC01203167">
    <property type="protein sequence ID" value="SVE23296.1"/>
    <property type="molecule type" value="Genomic_DNA"/>
</dbReference>
<name>A0A383BSU1_9ZZZZ</name>